<comment type="caution">
    <text evidence="2">The sequence shown here is derived from an EMBL/GenBank/DDBJ whole genome shotgun (WGS) entry which is preliminary data.</text>
</comment>
<feature type="chain" id="PRO_5045294284" evidence="1">
    <location>
        <begin position="24"/>
        <end position="201"/>
    </location>
</feature>
<name>A0ABU8VQK8_9BURK</name>
<protein>
    <submittedName>
        <fullName evidence="2">Uncharacterized protein</fullName>
    </submittedName>
</protein>
<organism evidence="2 3">
    <name type="scientific">Variovorax ureilyticus</name>
    <dbReference type="NCBI Taxonomy" id="1836198"/>
    <lineage>
        <taxon>Bacteria</taxon>
        <taxon>Pseudomonadati</taxon>
        <taxon>Pseudomonadota</taxon>
        <taxon>Betaproteobacteria</taxon>
        <taxon>Burkholderiales</taxon>
        <taxon>Comamonadaceae</taxon>
        <taxon>Variovorax</taxon>
    </lineage>
</organism>
<keyword evidence="3" id="KW-1185">Reference proteome</keyword>
<sequence>MKQRLALVAAAALVGLISLPALAQQNPDSVVVGATAPGQAALARTTRITATVESIDTAKREVTLKGPRGKVLPLQVGPEVKNLDKVKVGDRVAVEYLEALTLTLKKDGKEVRGSKLAEGGARSAAGEPPAGVVAQQLEVTADVTAVNKKMQIVTLRGPNQTVDLKVRDPEQLKLIKVGDQVQAVYTQALALGLEPAAERKK</sequence>
<reference evidence="2 3" key="1">
    <citation type="submission" date="2024-03" db="EMBL/GenBank/DDBJ databases">
        <title>Novel species of the genus Variovorax.</title>
        <authorList>
            <person name="Liu Q."/>
            <person name="Xin Y.-H."/>
        </authorList>
    </citation>
    <scope>NUCLEOTIDE SEQUENCE [LARGE SCALE GENOMIC DNA]</scope>
    <source>
        <strain evidence="2 3">KACC 18899</strain>
    </source>
</reference>
<evidence type="ECO:0000256" key="1">
    <source>
        <dbReference type="SAM" id="SignalP"/>
    </source>
</evidence>
<dbReference type="Proteomes" id="UP001365846">
    <property type="component" value="Unassembled WGS sequence"/>
</dbReference>
<keyword evidence="1" id="KW-0732">Signal</keyword>
<feature type="signal peptide" evidence="1">
    <location>
        <begin position="1"/>
        <end position="23"/>
    </location>
</feature>
<evidence type="ECO:0000313" key="2">
    <source>
        <dbReference type="EMBL" id="MEJ8815952.1"/>
    </source>
</evidence>
<dbReference type="EMBL" id="JBBKZU010000027">
    <property type="protein sequence ID" value="MEJ8815952.1"/>
    <property type="molecule type" value="Genomic_DNA"/>
</dbReference>
<proteinExistence type="predicted"/>
<accession>A0ABU8VQK8</accession>
<evidence type="ECO:0000313" key="3">
    <source>
        <dbReference type="Proteomes" id="UP001365846"/>
    </source>
</evidence>
<gene>
    <name evidence="2" type="ORF">WKW77_33165</name>
</gene>
<dbReference type="RefSeq" id="WP_340361147.1">
    <property type="nucleotide sequence ID" value="NZ_JBBKZU010000027.1"/>
</dbReference>